<evidence type="ECO:0000313" key="2">
    <source>
        <dbReference type="EMBL" id="SSD61525.1"/>
    </source>
</evidence>
<dbReference type="GO" id="GO:0061617">
    <property type="term" value="C:MICOS complex"/>
    <property type="evidence" value="ECO:0007669"/>
    <property type="project" value="UniProtKB-UniRule"/>
</dbReference>
<dbReference type="AlphaFoldDB" id="A0A376BA16"/>
<reference evidence="3" key="1">
    <citation type="submission" date="2018-06" db="EMBL/GenBank/DDBJ databases">
        <authorList>
            <person name="Guldener U."/>
        </authorList>
    </citation>
    <scope>NUCLEOTIDE SEQUENCE [LARGE SCALE GENOMIC DNA]</scope>
    <source>
        <strain evidence="3">UTAD17</strain>
    </source>
</reference>
<dbReference type="Proteomes" id="UP000262825">
    <property type="component" value="Unassembled WGS sequence"/>
</dbReference>
<sequence>MSDEPTANTAKKRIDFYQKPSISSIIPPSDQTISTVAGNGNDNSNLTLSKVVGTNYLVDGISIRINNKLTEFFHDIRTYWIQTIDQQLVKPISERSRVYYNYENQITSNISKLHTDKLENLLPGFGYIAVAFMTGSIITKRRSNVVIKFALPLVLSGIAFKYALPSTFNNTIDSLYNNVEKKIVSDEFLRKQTLYWNNLTQLNSRLKEKLNKATIFINGNYHSAVTLIKDWTGLNV</sequence>
<accession>A0A376BA16</accession>
<proteinExistence type="predicted"/>
<dbReference type="InterPro" id="IPR033181">
    <property type="entry name" value="Mic26_fungi"/>
</dbReference>
<evidence type="ECO:0000256" key="1">
    <source>
        <dbReference type="RuleBase" id="RU363021"/>
    </source>
</evidence>
<keyword evidence="1" id="KW-0999">Mitochondrion inner membrane</keyword>
<dbReference type="PANTHER" id="PTHR28268">
    <property type="entry name" value="MICOS SUBUNIT MIC26"/>
    <property type="match status" value="1"/>
</dbReference>
<keyword evidence="3" id="KW-1185">Reference proteome</keyword>
<comment type="subcellular location">
    <subcellularLocation>
        <location evidence="1">Mitochondrion inner membrane</location>
    </subcellularLocation>
</comment>
<keyword evidence="1" id="KW-0496">Mitochondrion</keyword>
<dbReference type="EMBL" id="UFAJ01000744">
    <property type="protein sequence ID" value="SSD61525.1"/>
    <property type="molecule type" value="Genomic_DNA"/>
</dbReference>
<protein>
    <recommendedName>
        <fullName evidence="1">MICOS complex subunit</fullName>
    </recommendedName>
</protein>
<keyword evidence="1" id="KW-0472">Membrane</keyword>
<comment type="function">
    <text evidence="1">Component of the MICOS complex, a large protein complex of the mitochondrial inner membrane that plays crucial roles in the maintenance of crista junctions, inner membrane architecture, and formation of contact sites to the outer membrane.</text>
</comment>
<name>A0A376BA16_9ASCO</name>
<dbReference type="GO" id="GO:0044284">
    <property type="term" value="C:mitochondrial crista junction"/>
    <property type="evidence" value="ECO:0007669"/>
    <property type="project" value="TreeGrafter"/>
</dbReference>
<dbReference type="PANTHER" id="PTHR28268:SF1">
    <property type="entry name" value="MICOS SUBUNIT MIC26"/>
    <property type="match status" value="1"/>
</dbReference>
<dbReference type="VEuPathDB" id="FungiDB:SCODWIG_03286"/>
<dbReference type="InterPro" id="IPR019166">
    <property type="entry name" value="MIC26/MIC27"/>
</dbReference>
<comment type="subunit">
    <text evidence="1">Component of the mitochondrial contact site and cristae organizing system (MICOS) complex.</text>
</comment>
<dbReference type="Pfam" id="PF09769">
    <property type="entry name" value="ApoO"/>
    <property type="match status" value="1"/>
</dbReference>
<dbReference type="OrthoDB" id="2399148at2759"/>
<gene>
    <name evidence="2" type="ORF">SCODWIG_03286</name>
</gene>
<organism evidence="2 3">
    <name type="scientific">Saccharomycodes ludwigii</name>
    <dbReference type="NCBI Taxonomy" id="36035"/>
    <lineage>
        <taxon>Eukaryota</taxon>
        <taxon>Fungi</taxon>
        <taxon>Dikarya</taxon>
        <taxon>Ascomycota</taxon>
        <taxon>Saccharomycotina</taxon>
        <taxon>Saccharomycetes</taxon>
        <taxon>Saccharomycodales</taxon>
        <taxon>Saccharomycodaceae</taxon>
        <taxon>Saccharomycodes</taxon>
    </lineage>
</organism>
<dbReference type="GO" id="GO:0042407">
    <property type="term" value="P:cristae formation"/>
    <property type="evidence" value="ECO:0007669"/>
    <property type="project" value="InterPro"/>
</dbReference>
<evidence type="ECO:0000313" key="3">
    <source>
        <dbReference type="Proteomes" id="UP000262825"/>
    </source>
</evidence>